<gene>
    <name evidence="2" type="ORF">PCOR1329_LOCUS73532</name>
</gene>
<dbReference type="EMBL" id="CAUYUJ010019907">
    <property type="protein sequence ID" value="CAK0894494.1"/>
    <property type="molecule type" value="Genomic_DNA"/>
</dbReference>
<organism evidence="2 3">
    <name type="scientific">Prorocentrum cordatum</name>
    <dbReference type="NCBI Taxonomy" id="2364126"/>
    <lineage>
        <taxon>Eukaryota</taxon>
        <taxon>Sar</taxon>
        <taxon>Alveolata</taxon>
        <taxon>Dinophyceae</taxon>
        <taxon>Prorocentrales</taxon>
        <taxon>Prorocentraceae</taxon>
        <taxon>Prorocentrum</taxon>
    </lineage>
</organism>
<comment type="caution">
    <text evidence="2">The sequence shown here is derived from an EMBL/GenBank/DDBJ whole genome shotgun (WGS) entry which is preliminary data.</text>
</comment>
<dbReference type="SUPFAM" id="SSF51905">
    <property type="entry name" value="FAD/NAD(P)-binding domain"/>
    <property type="match status" value="1"/>
</dbReference>
<sequence>MPPRAPVRLLLLAWLPALAAQAAPAVECEVAVVGAGWAGVYSAWRLAVDAGPASTGGVPAGQVCVFEAYRRPGGRTYTTQIEDYRVDVGAYRFAGDMHLPADLIMAALRLPTSCYDPTCNDSDVRGEVAWPYAQPLRKIVDSSGRHAGYGVALDTMLDQLAAAGARLAFGTELVGVSGCDGMWCLSFRDGVAVRSARVVLNVPRPALARVEGVEQAVGRRWAALACVSRQFPKHVTEGSTTVKVYAVYDDAWWISRLNLTRGVAEDMGDPPVSIHYHDGEVVCSDQVDPGGKPVWATARRSSDLRRCRGVLQVFYRHSQLCPASTPHCMDFWASQPRANSAEPAEVLTEGGAVDSPALRQRVHEKLLKMHAPQSAQRNVSLAGIAPPTALVYSVWAHSGTFPEGDLGMQSGPQDVIFEDSLASVCSGVSSPREYEDMVQGTGNWSGIAPGLHFANNDFAATRSAAWHGPWAEASLLIAERILAGAFGLPRPSWLNGTYYAREVGLRGSARAAYPRQVLV</sequence>
<name>A0ABN9X9C3_9DINO</name>
<proteinExistence type="predicted"/>
<evidence type="ECO:0000256" key="1">
    <source>
        <dbReference type="SAM" id="SignalP"/>
    </source>
</evidence>
<feature type="signal peptide" evidence="1">
    <location>
        <begin position="1"/>
        <end position="25"/>
    </location>
</feature>
<keyword evidence="1" id="KW-0732">Signal</keyword>
<evidence type="ECO:0008006" key="4">
    <source>
        <dbReference type="Google" id="ProtNLM"/>
    </source>
</evidence>
<reference evidence="2" key="1">
    <citation type="submission" date="2023-10" db="EMBL/GenBank/DDBJ databases">
        <authorList>
            <person name="Chen Y."/>
            <person name="Shah S."/>
            <person name="Dougan E. K."/>
            <person name="Thang M."/>
            <person name="Chan C."/>
        </authorList>
    </citation>
    <scope>NUCLEOTIDE SEQUENCE [LARGE SCALE GENOMIC DNA]</scope>
</reference>
<dbReference type="Gene3D" id="3.50.50.60">
    <property type="entry name" value="FAD/NAD(P)-binding domain"/>
    <property type="match status" value="1"/>
</dbReference>
<accession>A0ABN9X9C3</accession>
<keyword evidence="3" id="KW-1185">Reference proteome</keyword>
<dbReference type="Proteomes" id="UP001189429">
    <property type="component" value="Unassembled WGS sequence"/>
</dbReference>
<evidence type="ECO:0000313" key="2">
    <source>
        <dbReference type="EMBL" id="CAK0894494.1"/>
    </source>
</evidence>
<dbReference type="Pfam" id="PF13450">
    <property type="entry name" value="NAD_binding_8"/>
    <property type="match status" value="1"/>
</dbReference>
<protein>
    <recommendedName>
        <fullName evidence="4">Amine oxidase</fullName>
    </recommendedName>
</protein>
<feature type="chain" id="PRO_5046179084" description="Amine oxidase" evidence="1">
    <location>
        <begin position="26"/>
        <end position="519"/>
    </location>
</feature>
<evidence type="ECO:0000313" key="3">
    <source>
        <dbReference type="Proteomes" id="UP001189429"/>
    </source>
</evidence>
<dbReference type="InterPro" id="IPR036188">
    <property type="entry name" value="FAD/NAD-bd_sf"/>
</dbReference>